<evidence type="ECO:0000256" key="1">
    <source>
        <dbReference type="SAM" id="MobiDB-lite"/>
    </source>
</evidence>
<dbReference type="AlphaFoldDB" id="A0A8S9KBJ8"/>
<reference evidence="2" key="1">
    <citation type="submission" date="2019-12" db="EMBL/GenBank/DDBJ databases">
        <title>Genome sequencing and annotation of Brassica cretica.</title>
        <authorList>
            <person name="Studholme D.J."/>
            <person name="Sarris P.F."/>
        </authorList>
    </citation>
    <scope>NUCLEOTIDE SEQUENCE</scope>
    <source>
        <strain evidence="2">PFS-102/07</strain>
        <tissue evidence="2">Leaf</tissue>
    </source>
</reference>
<accession>A0A8S9KBJ8</accession>
<protein>
    <submittedName>
        <fullName evidence="2">Uncharacterized protein</fullName>
    </submittedName>
</protein>
<feature type="region of interest" description="Disordered" evidence="1">
    <location>
        <begin position="88"/>
        <end position="107"/>
    </location>
</feature>
<gene>
    <name evidence="2" type="ORF">F2Q70_00038715</name>
</gene>
<proteinExistence type="predicted"/>
<evidence type="ECO:0000313" key="2">
    <source>
        <dbReference type="EMBL" id="KAF2590883.1"/>
    </source>
</evidence>
<organism evidence="2">
    <name type="scientific">Brassica cretica</name>
    <name type="common">Mustard</name>
    <dbReference type="NCBI Taxonomy" id="69181"/>
    <lineage>
        <taxon>Eukaryota</taxon>
        <taxon>Viridiplantae</taxon>
        <taxon>Streptophyta</taxon>
        <taxon>Embryophyta</taxon>
        <taxon>Tracheophyta</taxon>
        <taxon>Spermatophyta</taxon>
        <taxon>Magnoliopsida</taxon>
        <taxon>eudicotyledons</taxon>
        <taxon>Gunneridae</taxon>
        <taxon>Pentapetalae</taxon>
        <taxon>rosids</taxon>
        <taxon>malvids</taxon>
        <taxon>Brassicales</taxon>
        <taxon>Brassicaceae</taxon>
        <taxon>Brassiceae</taxon>
        <taxon>Brassica</taxon>
    </lineage>
</organism>
<dbReference type="EMBL" id="QGKY02000190">
    <property type="protein sequence ID" value="KAF2590883.1"/>
    <property type="molecule type" value="Genomic_DNA"/>
</dbReference>
<comment type="caution">
    <text evidence="2">The sequence shown here is derived from an EMBL/GenBank/DDBJ whole genome shotgun (WGS) entry which is preliminary data.</text>
</comment>
<sequence>MESGRKTMRIKREGLKALSGIPRAAERISRDGANLEISQRHSSFKNLKKHYQGCVFYRETVSHLDPKKKFQPTKNLKDELLERCPARGIPAENEQPRYHFPPSPRQDPDLRIPIPEAFWVPNIENPGIGSRNRL</sequence>
<name>A0A8S9KBJ8_BRACR</name>